<dbReference type="PANTHER" id="PTHR44942:SF4">
    <property type="entry name" value="METHYLTRANSFERASE TYPE 11 DOMAIN-CONTAINING PROTEIN"/>
    <property type="match status" value="1"/>
</dbReference>
<dbReference type="GO" id="GO:0008757">
    <property type="term" value="F:S-adenosylmethionine-dependent methyltransferase activity"/>
    <property type="evidence" value="ECO:0007669"/>
    <property type="project" value="InterPro"/>
</dbReference>
<dbReference type="CDD" id="cd02440">
    <property type="entry name" value="AdoMet_MTases"/>
    <property type="match status" value="1"/>
</dbReference>
<dbReference type="GO" id="GO:0032259">
    <property type="term" value="P:methylation"/>
    <property type="evidence" value="ECO:0007669"/>
    <property type="project" value="UniProtKB-KW"/>
</dbReference>
<evidence type="ECO:0000256" key="1">
    <source>
        <dbReference type="ARBA" id="ARBA00008361"/>
    </source>
</evidence>
<keyword evidence="3 5" id="KW-0808">Transferase</keyword>
<keyword evidence="2 5" id="KW-0489">Methyltransferase</keyword>
<dbReference type="Gene3D" id="3.40.50.150">
    <property type="entry name" value="Vaccinia Virus protein VP39"/>
    <property type="match status" value="1"/>
</dbReference>
<dbReference type="InterPro" id="IPR029063">
    <property type="entry name" value="SAM-dependent_MTases_sf"/>
</dbReference>
<evidence type="ECO:0000259" key="4">
    <source>
        <dbReference type="Pfam" id="PF08241"/>
    </source>
</evidence>
<feature type="domain" description="Methyltransferase type 11" evidence="4">
    <location>
        <begin position="45"/>
        <end position="133"/>
    </location>
</feature>
<dbReference type="Pfam" id="PF08241">
    <property type="entry name" value="Methyltransf_11"/>
    <property type="match status" value="1"/>
</dbReference>
<reference evidence="5" key="1">
    <citation type="journal article" date="2009" name="J. Antibiot.">
        <title>Identification of the biosynthetic gene cluster of A-500359s in Streptomyces griseus SANK60196.</title>
        <authorList>
            <person name="Funabashi M."/>
            <person name="Nonaka K."/>
            <person name="Yada C."/>
            <person name="Hosobuchi M."/>
            <person name="Masuda N."/>
            <person name="Shibata T."/>
            <person name="Van Lanen S.G."/>
        </authorList>
    </citation>
    <scope>NUCLEOTIDE SEQUENCE</scope>
    <source>
        <strain evidence="5">SANK60196</strain>
    </source>
</reference>
<dbReference type="InterPro" id="IPR051052">
    <property type="entry name" value="Diverse_substrate_MTase"/>
</dbReference>
<evidence type="ECO:0000313" key="5">
    <source>
        <dbReference type="EMBL" id="BAI23332.1"/>
    </source>
</evidence>
<dbReference type="SUPFAM" id="SSF53335">
    <property type="entry name" value="S-adenosyl-L-methionine-dependent methyltransferases"/>
    <property type="match status" value="1"/>
</dbReference>
<dbReference type="AlphaFoldDB" id="C7G1T8"/>
<accession>C7G1T8</accession>
<dbReference type="PANTHER" id="PTHR44942">
    <property type="entry name" value="METHYLTRANSF_11 DOMAIN-CONTAINING PROTEIN"/>
    <property type="match status" value="1"/>
</dbReference>
<sequence length="255" mass="27397">MNVLPEQVARGLSFGEIVDRYDRFRPGLPEEAVDWLVPDGCATVVDLAAGTGALTRSLVHRVAHVIAVEPDPRMLGALRRNLPGSRALSGTGEQIPLPDGEADAVLVSMAWHWLDPERAVPEIARVLRPGGTFGVAWNHRDLSVPWVAALDEFTRTLRARASGEGAPTKRAVDPPNGSLFSPLAEKRMTWSKSVTAGELVGLLGTDASAIALPADARMSVDEQVAAYLREQLDLSGDRTVDLPIACRCLRATKNA</sequence>
<evidence type="ECO:0000256" key="3">
    <source>
        <dbReference type="ARBA" id="ARBA00022679"/>
    </source>
</evidence>
<evidence type="ECO:0000256" key="2">
    <source>
        <dbReference type="ARBA" id="ARBA00022603"/>
    </source>
</evidence>
<proteinExistence type="inferred from homology"/>
<organism evidence="5">
    <name type="scientific">Streptomyces griseus</name>
    <dbReference type="NCBI Taxonomy" id="1911"/>
    <lineage>
        <taxon>Bacteria</taxon>
        <taxon>Bacillati</taxon>
        <taxon>Actinomycetota</taxon>
        <taxon>Actinomycetes</taxon>
        <taxon>Kitasatosporales</taxon>
        <taxon>Streptomycetaceae</taxon>
        <taxon>Streptomyces</taxon>
    </lineage>
</organism>
<protein>
    <submittedName>
        <fullName evidence="5">Putative methyltransferase</fullName>
    </submittedName>
</protein>
<dbReference type="EMBL" id="AB476988">
    <property type="protein sequence ID" value="BAI23332.1"/>
    <property type="molecule type" value="Genomic_DNA"/>
</dbReference>
<comment type="similarity">
    <text evidence="1">Belongs to the methyltransferase superfamily.</text>
</comment>
<name>C7G1T8_STRGR</name>
<dbReference type="InterPro" id="IPR013216">
    <property type="entry name" value="Methyltransf_11"/>
</dbReference>